<dbReference type="CDD" id="cd02440">
    <property type="entry name" value="AdoMet_MTases"/>
    <property type="match status" value="1"/>
</dbReference>
<dbReference type="AlphaFoldDB" id="A0A0D7A2N4"/>
<evidence type="ECO:0000313" key="3">
    <source>
        <dbReference type="Proteomes" id="UP000054144"/>
    </source>
</evidence>
<evidence type="ECO:0000259" key="1">
    <source>
        <dbReference type="Pfam" id="PF13847"/>
    </source>
</evidence>
<feature type="domain" description="Methyltransferase" evidence="1">
    <location>
        <begin position="38"/>
        <end position="187"/>
    </location>
</feature>
<dbReference type="EMBL" id="KN882115">
    <property type="protein sequence ID" value="KIY43201.1"/>
    <property type="molecule type" value="Genomic_DNA"/>
</dbReference>
<dbReference type="InterPro" id="IPR025714">
    <property type="entry name" value="Methyltranfer_dom"/>
</dbReference>
<reference evidence="2 3" key="1">
    <citation type="journal article" date="2015" name="Fungal Genet. Biol.">
        <title>Evolution of novel wood decay mechanisms in Agaricales revealed by the genome sequences of Fistulina hepatica and Cylindrobasidium torrendii.</title>
        <authorList>
            <person name="Floudas D."/>
            <person name="Held B.W."/>
            <person name="Riley R."/>
            <person name="Nagy L.G."/>
            <person name="Koehler G."/>
            <person name="Ransdell A.S."/>
            <person name="Younus H."/>
            <person name="Chow J."/>
            <person name="Chiniquy J."/>
            <person name="Lipzen A."/>
            <person name="Tritt A."/>
            <person name="Sun H."/>
            <person name="Haridas S."/>
            <person name="LaButti K."/>
            <person name="Ohm R.A."/>
            <person name="Kues U."/>
            <person name="Blanchette R.A."/>
            <person name="Grigoriev I.V."/>
            <person name="Minto R.E."/>
            <person name="Hibbett D.S."/>
        </authorList>
    </citation>
    <scope>NUCLEOTIDE SEQUENCE [LARGE SCALE GENOMIC DNA]</scope>
    <source>
        <strain evidence="2 3">ATCC 64428</strain>
    </source>
</reference>
<dbReference type="GO" id="GO:0008168">
    <property type="term" value="F:methyltransferase activity"/>
    <property type="evidence" value="ECO:0007669"/>
    <property type="project" value="UniProtKB-KW"/>
</dbReference>
<accession>A0A0D7A2N4</accession>
<organism evidence="2 3">
    <name type="scientific">Fistulina hepatica ATCC 64428</name>
    <dbReference type="NCBI Taxonomy" id="1128425"/>
    <lineage>
        <taxon>Eukaryota</taxon>
        <taxon>Fungi</taxon>
        <taxon>Dikarya</taxon>
        <taxon>Basidiomycota</taxon>
        <taxon>Agaricomycotina</taxon>
        <taxon>Agaricomycetes</taxon>
        <taxon>Agaricomycetidae</taxon>
        <taxon>Agaricales</taxon>
        <taxon>Fistulinaceae</taxon>
        <taxon>Fistulina</taxon>
    </lineage>
</organism>
<name>A0A0D7A2N4_9AGAR</name>
<proteinExistence type="predicted"/>
<dbReference type="PANTHER" id="PTHR44068">
    <property type="entry name" value="ZGC:194242"/>
    <property type="match status" value="1"/>
</dbReference>
<dbReference type="GO" id="GO:0032259">
    <property type="term" value="P:methylation"/>
    <property type="evidence" value="ECO:0007669"/>
    <property type="project" value="UniProtKB-KW"/>
</dbReference>
<dbReference type="SUPFAM" id="SSF53335">
    <property type="entry name" value="S-adenosyl-L-methionine-dependent methyltransferases"/>
    <property type="match status" value="1"/>
</dbReference>
<keyword evidence="2" id="KW-0489">Methyltransferase</keyword>
<dbReference type="PANTHER" id="PTHR44068:SF11">
    <property type="entry name" value="GERANYL DIPHOSPHATE 2-C-METHYLTRANSFERASE"/>
    <property type="match status" value="1"/>
</dbReference>
<dbReference type="Gene3D" id="3.40.50.150">
    <property type="entry name" value="Vaccinia Virus protein VP39"/>
    <property type="match status" value="1"/>
</dbReference>
<sequence>MATNTQTYMNDHSDAVLTTHGWRTVANSVSYVIPFLRPDMRILDVGCGPGSITVDLARLVPQGSVTGIEYIETPLGIARAFAASQGMSNVDFAVGDVHELAYPDDSFDMVHAHQVLQHVRDPVLALHEMRRVTKPGGIVAVRESAAMVWYPKLEGLRKWHDVHQEVARAMGSTPSSGDRLHAWAKQAGFAKDNIECSAGTWCFASGDDKKMWGMSMRARCLESGFAKNAVGGGYCEQEDLEEMAKAWSEWLDDEDGWFSILHGQVICHK</sequence>
<dbReference type="Pfam" id="PF13847">
    <property type="entry name" value="Methyltransf_31"/>
    <property type="match status" value="1"/>
</dbReference>
<keyword evidence="2" id="KW-0808">Transferase</keyword>
<protein>
    <submittedName>
        <fullName evidence="2">S-adenosyl-L-methionine-dependent methyltransferase</fullName>
    </submittedName>
</protein>
<dbReference type="InterPro" id="IPR050447">
    <property type="entry name" value="Erg6_SMT_methyltransf"/>
</dbReference>
<dbReference type="OrthoDB" id="10017101at2759"/>
<dbReference type="InterPro" id="IPR029063">
    <property type="entry name" value="SAM-dependent_MTases_sf"/>
</dbReference>
<gene>
    <name evidence="2" type="ORF">FISHEDRAFT_78705</name>
</gene>
<keyword evidence="3" id="KW-1185">Reference proteome</keyword>
<dbReference type="Proteomes" id="UP000054144">
    <property type="component" value="Unassembled WGS sequence"/>
</dbReference>
<evidence type="ECO:0000313" key="2">
    <source>
        <dbReference type="EMBL" id="KIY43201.1"/>
    </source>
</evidence>